<organism evidence="8 9">
    <name type="scientific">Pseudofulvimonas gallinarii</name>
    <dbReference type="NCBI Taxonomy" id="634155"/>
    <lineage>
        <taxon>Bacteria</taxon>
        <taxon>Pseudomonadati</taxon>
        <taxon>Pseudomonadota</taxon>
        <taxon>Gammaproteobacteria</taxon>
        <taxon>Lysobacterales</taxon>
        <taxon>Rhodanobacteraceae</taxon>
        <taxon>Pseudofulvimonas</taxon>
    </lineage>
</organism>
<feature type="transmembrane region" description="Helical" evidence="6">
    <location>
        <begin position="48"/>
        <end position="69"/>
    </location>
</feature>
<keyword evidence="2" id="KW-1003">Cell membrane</keyword>
<feature type="transmembrane region" description="Helical" evidence="6">
    <location>
        <begin position="12"/>
        <end position="36"/>
    </location>
</feature>
<accession>A0A4S3KW41</accession>
<protein>
    <submittedName>
        <fullName evidence="8">Integral membrane protein</fullName>
    </submittedName>
</protein>
<evidence type="ECO:0000256" key="4">
    <source>
        <dbReference type="ARBA" id="ARBA00022989"/>
    </source>
</evidence>
<feature type="transmembrane region" description="Helical" evidence="6">
    <location>
        <begin position="76"/>
        <end position="94"/>
    </location>
</feature>
<keyword evidence="5 6" id="KW-0472">Membrane</keyword>
<evidence type="ECO:0000259" key="7">
    <source>
        <dbReference type="Pfam" id="PF12823"/>
    </source>
</evidence>
<evidence type="ECO:0000313" key="9">
    <source>
        <dbReference type="Proteomes" id="UP000294599"/>
    </source>
</evidence>
<dbReference type="InterPro" id="IPR023845">
    <property type="entry name" value="DUF3817_TM"/>
</dbReference>
<evidence type="ECO:0000256" key="6">
    <source>
        <dbReference type="SAM" id="Phobius"/>
    </source>
</evidence>
<keyword evidence="3 6" id="KW-0812">Transmembrane</keyword>
<dbReference type="Pfam" id="PF12823">
    <property type="entry name" value="DUF3817"/>
    <property type="match status" value="1"/>
</dbReference>
<comment type="caution">
    <text evidence="8">The sequence shown here is derived from an EMBL/GenBank/DDBJ whole genome shotgun (WGS) entry which is preliminary data.</text>
</comment>
<dbReference type="PANTHER" id="PTHR40077:SF1">
    <property type="entry name" value="MEMBRANE PROTEIN"/>
    <property type="match status" value="1"/>
</dbReference>
<dbReference type="GO" id="GO:0005886">
    <property type="term" value="C:plasma membrane"/>
    <property type="evidence" value="ECO:0007669"/>
    <property type="project" value="UniProtKB-SubCell"/>
</dbReference>
<keyword evidence="4 6" id="KW-1133">Transmembrane helix</keyword>
<evidence type="ECO:0000256" key="2">
    <source>
        <dbReference type="ARBA" id="ARBA00022475"/>
    </source>
</evidence>
<evidence type="ECO:0000256" key="3">
    <source>
        <dbReference type="ARBA" id="ARBA00022692"/>
    </source>
</evidence>
<dbReference type="RefSeq" id="WP_240639734.1">
    <property type="nucleotide sequence ID" value="NZ_JBHLWF010000088.1"/>
</dbReference>
<proteinExistence type="predicted"/>
<reference evidence="8 9" key="1">
    <citation type="submission" date="2019-03" db="EMBL/GenBank/DDBJ databases">
        <title>Genomic Encyclopedia of Type Strains, Phase IV (KMG-IV): sequencing the most valuable type-strain genomes for metagenomic binning, comparative biology and taxonomic classification.</title>
        <authorList>
            <person name="Goeker M."/>
        </authorList>
    </citation>
    <scope>NUCLEOTIDE SEQUENCE [LARGE SCALE GENOMIC DNA]</scope>
    <source>
        <strain evidence="8 9">DSM 21944</strain>
    </source>
</reference>
<evidence type="ECO:0000313" key="8">
    <source>
        <dbReference type="EMBL" id="TCT00022.1"/>
    </source>
</evidence>
<keyword evidence="9" id="KW-1185">Reference proteome</keyword>
<dbReference type="EMBL" id="SMAF01000004">
    <property type="protein sequence ID" value="TCT00022.1"/>
    <property type="molecule type" value="Genomic_DNA"/>
</dbReference>
<evidence type="ECO:0000256" key="5">
    <source>
        <dbReference type="ARBA" id="ARBA00023136"/>
    </source>
</evidence>
<dbReference type="NCBIfam" id="TIGR03954">
    <property type="entry name" value="integ_memb_HG"/>
    <property type="match status" value="1"/>
</dbReference>
<dbReference type="Proteomes" id="UP000294599">
    <property type="component" value="Unassembled WGS sequence"/>
</dbReference>
<sequence length="116" mass="12368">MRMQAEPPGTAGRIFSAVALIEAITWAGLLVGLYLKYGSGTTDLGVQIFGWLHGGAFLLYLATAFIAGARLRWPMWALLLAVLAAIPPLLTLPLDYGFRRCGLLSGPGQGAGRPQR</sequence>
<dbReference type="AlphaFoldDB" id="A0A4S3KW41"/>
<name>A0A4S3KW41_9GAMM</name>
<feature type="domain" description="DUF3817" evidence="7">
    <location>
        <begin position="13"/>
        <end position="97"/>
    </location>
</feature>
<evidence type="ECO:0000256" key="1">
    <source>
        <dbReference type="ARBA" id="ARBA00004651"/>
    </source>
</evidence>
<gene>
    <name evidence="8" type="ORF">EDC25_1049</name>
</gene>
<dbReference type="PANTHER" id="PTHR40077">
    <property type="entry name" value="MEMBRANE PROTEIN-RELATED"/>
    <property type="match status" value="1"/>
</dbReference>
<comment type="subcellular location">
    <subcellularLocation>
        <location evidence="1">Cell membrane</location>
        <topology evidence="1">Multi-pass membrane protein</topology>
    </subcellularLocation>
</comment>